<dbReference type="EMBL" id="BLAL01000006">
    <property type="protein sequence ID" value="GES73474.1"/>
    <property type="molecule type" value="Genomic_DNA"/>
</dbReference>
<comment type="caution">
    <text evidence="1">The sequence shown here is derived from an EMBL/GenBank/DDBJ whole genome shotgun (WGS) entry which is preliminary data.</text>
</comment>
<accession>A0A8H3QDU2</accession>
<organism evidence="1 2">
    <name type="scientific">Rhizophagus clarus</name>
    <dbReference type="NCBI Taxonomy" id="94130"/>
    <lineage>
        <taxon>Eukaryota</taxon>
        <taxon>Fungi</taxon>
        <taxon>Fungi incertae sedis</taxon>
        <taxon>Mucoromycota</taxon>
        <taxon>Glomeromycotina</taxon>
        <taxon>Glomeromycetes</taxon>
        <taxon>Glomerales</taxon>
        <taxon>Glomeraceae</taxon>
        <taxon>Rhizophagus</taxon>
    </lineage>
</organism>
<sequence length="440" mass="50205">MIRGKLCQNNGTCVVCGRQNSGETLEIFRRLTENLLAKAMGSSAAQLLTFNLNLNDQLCQLHYNNFVNSSQIKLDELPIFYTSTFMKKIYQFGRTEFKELIESHDTQIKGFFNIIFQSMNLKGKNLQTQQLLKQKVMMLCYQFAAMCNKQVSGAKTAIGLFLINSGASVTCINALANMRICSIYQTLYNKLETIAVNQSSVQPYIRRHHNKLIIGCIDDYHNLHSTRIPSVTSKDQTSHMATILLNTSEALAVPYYNNDHLPIIDNPNDVDSLIIETALWTTHLTPLTKSYNSIKLLWIWSEIYQIKLVDLLELSLKNTNNYIKAIQSFIKLPEIESYLKQYVIPIPADFPGQLFIRRAIVNVLNSDNNTSISDNITRLISFLGPLHVSLNSPRFGNTKATGYRTFFDLLDNLIPATLDIYTVLFRNNKFEEYVDTVFRS</sequence>
<dbReference type="OrthoDB" id="2425381at2759"/>
<name>A0A8H3QDU2_9GLOM</name>
<dbReference type="Proteomes" id="UP000615446">
    <property type="component" value="Unassembled WGS sequence"/>
</dbReference>
<protein>
    <submittedName>
        <fullName evidence="1">Uncharacterized protein</fullName>
    </submittedName>
</protein>
<reference evidence="1" key="1">
    <citation type="submission" date="2019-10" db="EMBL/GenBank/DDBJ databases">
        <title>Conservation and host-specific expression of non-tandemly repeated heterogenous ribosome RNA gene in arbuscular mycorrhizal fungi.</title>
        <authorList>
            <person name="Maeda T."/>
            <person name="Kobayashi Y."/>
            <person name="Nakagawa T."/>
            <person name="Ezawa T."/>
            <person name="Yamaguchi K."/>
            <person name="Bino T."/>
            <person name="Nishimoto Y."/>
            <person name="Shigenobu S."/>
            <person name="Kawaguchi M."/>
        </authorList>
    </citation>
    <scope>NUCLEOTIDE SEQUENCE</scope>
    <source>
        <strain evidence="1">HR1</strain>
    </source>
</reference>
<proteinExistence type="predicted"/>
<evidence type="ECO:0000313" key="2">
    <source>
        <dbReference type="Proteomes" id="UP000615446"/>
    </source>
</evidence>
<dbReference type="AlphaFoldDB" id="A0A8H3QDU2"/>
<gene>
    <name evidence="1" type="ORF">RCL2_000101000</name>
</gene>
<evidence type="ECO:0000313" key="1">
    <source>
        <dbReference type="EMBL" id="GES73474.1"/>
    </source>
</evidence>